<organism evidence="1">
    <name type="scientific">marine sediment metagenome</name>
    <dbReference type="NCBI Taxonomy" id="412755"/>
    <lineage>
        <taxon>unclassified sequences</taxon>
        <taxon>metagenomes</taxon>
        <taxon>ecological metagenomes</taxon>
    </lineage>
</organism>
<dbReference type="EMBL" id="BARU01025898">
    <property type="protein sequence ID" value="GAH71846.1"/>
    <property type="molecule type" value="Genomic_DNA"/>
</dbReference>
<evidence type="ECO:0000313" key="1">
    <source>
        <dbReference type="EMBL" id="GAH71846.1"/>
    </source>
</evidence>
<dbReference type="AlphaFoldDB" id="X1HNV9"/>
<protein>
    <submittedName>
        <fullName evidence="1">Uncharacterized protein</fullName>
    </submittedName>
</protein>
<reference evidence="1" key="1">
    <citation type="journal article" date="2014" name="Front. Microbiol.">
        <title>High frequency of phylogenetically diverse reductive dehalogenase-homologous genes in deep subseafloor sedimentary metagenomes.</title>
        <authorList>
            <person name="Kawai M."/>
            <person name="Futagami T."/>
            <person name="Toyoda A."/>
            <person name="Takaki Y."/>
            <person name="Nishi S."/>
            <person name="Hori S."/>
            <person name="Arai W."/>
            <person name="Tsubouchi T."/>
            <person name="Morono Y."/>
            <person name="Uchiyama I."/>
            <person name="Ito T."/>
            <person name="Fujiyama A."/>
            <person name="Inagaki F."/>
            <person name="Takami H."/>
        </authorList>
    </citation>
    <scope>NUCLEOTIDE SEQUENCE</scope>
    <source>
        <strain evidence="1">Expedition CK06-06</strain>
    </source>
</reference>
<proteinExistence type="predicted"/>
<gene>
    <name evidence="1" type="ORF">S03H2_41672</name>
</gene>
<sequence>GNKMAVIAYRITLTNFLTLKLFSTTRTEFIFIKVRW</sequence>
<accession>X1HNV9</accession>
<name>X1HNV9_9ZZZZ</name>
<feature type="non-terminal residue" evidence="1">
    <location>
        <position position="1"/>
    </location>
</feature>
<comment type="caution">
    <text evidence="1">The sequence shown here is derived from an EMBL/GenBank/DDBJ whole genome shotgun (WGS) entry which is preliminary data.</text>
</comment>